<accession>A0ABZ2YM91</accession>
<keyword evidence="4" id="KW-1185">Reference proteome</keyword>
<feature type="domain" description="Signal transduction histidine kinase internal region" evidence="2">
    <location>
        <begin position="158"/>
        <end position="234"/>
    </location>
</feature>
<dbReference type="Pfam" id="PF06580">
    <property type="entry name" value="His_kinase"/>
    <property type="match status" value="1"/>
</dbReference>
<evidence type="ECO:0000313" key="3">
    <source>
        <dbReference type="EMBL" id="WZN40873.1"/>
    </source>
</evidence>
<dbReference type="PANTHER" id="PTHR34220:SF7">
    <property type="entry name" value="SENSOR HISTIDINE KINASE YPDA"/>
    <property type="match status" value="1"/>
</dbReference>
<name>A0ABZ2YM91_9BACT</name>
<sequence>MKDRLWHMFFPPLYGLCIYASVRLVNDVISGTRAWERHWSINAWELGVGFVASYIYYAAMVWQLRRRLTDHPGRKAGAARELAEAALLIELISSVTLIPMAALTDDGCQWYDVVNIYLIPLLFWLLYYAFARGNAWVRRSYEQQLLIEQITNDRLQTELRFLKAQYHPHFLFNALNTVYFQMDDDVPQAKHTLTALSDLLRYQLYDRQQTVPLRRELQHLDAYIGLQRQRMNEHLRLEVNTDERLGDQHIYPLLLLPLVENAFKYAGGEYWIRISARLEGNTLLFVAANAKPPIAAAVKDGGIGLENLRRRLALLYPDHHSLETDDKPGSYSATLKIEL</sequence>
<dbReference type="InterPro" id="IPR050640">
    <property type="entry name" value="Bact_2-comp_sensor_kinase"/>
</dbReference>
<dbReference type="InterPro" id="IPR010559">
    <property type="entry name" value="Sig_transdc_His_kin_internal"/>
</dbReference>
<dbReference type="EMBL" id="CP149822">
    <property type="protein sequence ID" value="WZN40873.1"/>
    <property type="molecule type" value="Genomic_DNA"/>
</dbReference>
<dbReference type="PANTHER" id="PTHR34220">
    <property type="entry name" value="SENSOR HISTIDINE KINASE YPDA"/>
    <property type="match status" value="1"/>
</dbReference>
<dbReference type="Proteomes" id="UP001485459">
    <property type="component" value="Chromosome"/>
</dbReference>
<feature type="transmembrane region" description="Helical" evidence="1">
    <location>
        <begin position="110"/>
        <end position="130"/>
    </location>
</feature>
<gene>
    <name evidence="3" type="ORF">WJU16_23195</name>
</gene>
<protein>
    <submittedName>
        <fullName evidence="3">Histidine kinase</fullName>
    </submittedName>
</protein>
<dbReference type="GO" id="GO:0016301">
    <property type="term" value="F:kinase activity"/>
    <property type="evidence" value="ECO:0007669"/>
    <property type="project" value="UniProtKB-KW"/>
</dbReference>
<feature type="transmembrane region" description="Helical" evidence="1">
    <location>
        <begin position="7"/>
        <end position="26"/>
    </location>
</feature>
<keyword evidence="1" id="KW-1133">Transmembrane helix</keyword>
<dbReference type="Gene3D" id="3.30.565.10">
    <property type="entry name" value="Histidine kinase-like ATPase, C-terminal domain"/>
    <property type="match status" value="1"/>
</dbReference>
<evidence type="ECO:0000259" key="2">
    <source>
        <dbReference type="Pfam" id="PF06580"/>
    </source>
</evidence>
<keyword evidence="1" id="KW-0812">Transmembrane</keyword>
<proteinExistence type="predicted"/>
<keyword evidence="3" id="KW-0418">Kinase</keyword>
<dbReference type="InterPro" id="IPR036890">
    <property type="entry name" value="HATPase_C_sf"/>
</dbReference>
<evidence type="ECO:0000313" key="4">
    <source>
        <dbReference type="Proteomes" id="UP001485459"/>
    </source>
</evidence>
<dbReference type="SUPFAM" id="SSF55874">
    <property type="entry name" value="ATPase domain of HSP90 chaperone/DNA topoisomerase II/histidine kinase"/>
    <property type="match status" value="1"/>
</dbReference>
<reference evidence="4" key="1">
    <citation type="submission" date="2024-03" db="EMBL/GenBank/DDBJ databases">
        <title>Chitinophaga horti sp. nov., isolated from garden soil.</title>
        <authorList>
            <person name="Lee D.S."/>
            <person name="Han D.M."/>
            <person name="Baek J.H."/>
            <person name="Choi D.G."/>
            <person name="Jeon J.H."/>
            <person name="Jeon C.O."/>
        </authorList>
    </citation>
    <scope>NUCLEOTIDE SEQUENCE [LARGE SCALE GENOMIC DNA]</scope>
    <source>
        <strain evidence="4">GPA1</strain>
    </source>
</reference>
<evidence type="ECO:0000256" key="1">
    <source>
        <dbReference type="SAM" id="Phobius"/>
    </source>
</evidence>
<feature type="transmembrane region" description="Helical" evidence="1">
    <location>
        <begin position="46"/>
        <end position="64"/>
    </location>
</feature>
<dbReference type="RefSeq" id="WP_341835738.1">
    <property type="nucleotide sequence ID" value="NZ_CP149822.1"/>
</dbReference>
<keyword evidence="3" id="KW-0808">Transferase</keyword>
<organism evidence="3 4">
    <name type="scientific">Chitinophaga pollutisoli</name>
    <dbReference type="NCBI Taxonomy" id="3133966"/>
    <lineage>
        <taxon>Bacteria</taxon>
        <taxon>Pseudomonadati</taxon>
        <taxon>Bacteroidota</taxon>
        <taxon>Chitinophagia</taxon>
        <taxon>Chitinophagales</taxon>
        <taxon>Chitinophagaceae</taxon>
        <taxon>Chitinophaga</taxon>
    </lineage>
</organism>
<keyword evidence="1" id="KW-0472">Membrane</keyword>
<feature type="transmembrane region" description="Helical" evidence="1">
    <location>
        <begin position="85"/>
        <end position="104"/>
    </location>
</feature>